<organism evidence="6 7">
    <name type="scientific">Mycena indigotica</name>
    <dbReference type="NCBI Taxonomy" id="2126181"/>
    <lineage>
        <taxon>Eukaryota</taxon>
        <taxon>Fungi</taxon>
        <taxon>Dikarya</taxon>
        <taxon>Basidiomycota</taxon>
        <taxon>Agaricomycotina</taxon>
        <taxon>Agaricomycetes</taxon>
        <taxon>Agaricomycetidae</taxon>
        <taxon>Agaricales</taxon>
        <taxon>Marasmiineae</taxon>
        <taxon>Mycenaceae</taxon>
        <taxon>Mycena</taxon>
    </lineage>
</organism>
<evidence type="ECO:0000256" key="1">
    <source>
        <dbReference type="ARBA" id="ARBA00022723"/>
    </source>
</evidence>
<name>A0A8H6SC73_9AGAR</name>
<dbReference type="SUPFAM" id="SSF144232">
    <property type="entry name" value="HIT/MYND zinc finger-like"/>
    <property type="match status" value="1"/>
</dbReference>
<gene>
    <name evidence="6" type="ORF">MIND_00916800</name>
</gene>
<dbReference type="RefSeq" id="XP_037217214.1">
    <property type="nucleotide sequence ID" value="XM_037365802.1"/>
</dbReference>
<evidence type="ECO:0000313" key="6">
    <source>
        <dbReference type="EMBL" id="KAF7296855.1"/>
    </source>
</evidence>
<dbReference type="Gene3D" id="6.10.140.2220">
    <property type="match status" value="1"/>
</dbReference>
<keyword evidence="1" id="KW-0479">Metal-binding</keyword>
<comment type="caution">
    <text evidence="6">The sequence shown here is derived from an EMBL/GenBank/DDBJ whole genome shotgun (WGS) entry which is preliminary data.</text>
</comment>
<protein>
    <submittedName>
        <fullName evidence="6">MYND-type domain-containing protein</fullName>
    </submittedName>
</protein>
<sequence length="657" mass="73407">MHPSLALSNLNKLPFRHKKLATEAVEGNLQKLDALLEALKTLPQKQHAFVTPVLYALLEPDSAIIQELLEQGVAGAERLARRLTQLQTTFSLAPTVLLSSPIPEDAATAVWERIWFWAQFLDQLYEQLPLMPREEVYISFILASLPLTSHVDKSRAAFPLQTPGVRAMLARAWVTLFRDKSLRSLQMISFGLNYLTQDAYEDDEETCLWELSDQLGGLDALADLIIEHLAHLFPAPAPATPQTVKLADGLVYFLHRIWHSTSFISMLPDAGICSLLVTVCRALSADQSSLAQNLYELVHELLIDGLCSHAFTEKGARSIADSLSAGLLSLLTPPTPYKTRKELLLVFDRVLPGKTVFPSVLVSLSPVLPTLEPPSDIIIGGAFLKVWNHFVELVERRSAFFVHSCRNTIAPLRACHNLKCNQIRKKTEFKQCTGCLVAYYCSKACQREDYRTGAHRHECPKLNEARKGAFYQPVDCDGTDNHTGERLSLKKEDDKFFRALLAAEYARRKVEIGVKIVKFWTENPDEVPCLEFDFSAGAVTVNVYSAPYMNSVTHMGEIKRGYRWPPDGFSEAVARSAASQGRVWVHLFAVEVGDGGASNVRLLLKPLHTENAALWNGLKIIAARWRCDNSINIADEPQREDVERLVKVCEGIAETHS</sequence>
<reference evidence="6" key="1">
    <citation type="submission" date="2020-05" db="EMBL/GenBank/DDBJ databases">
        <title>Mycena genomes resolve the evolution of fungal bioluminescence.</title>
        <authorList>
            <person name="Tsai I.J."/>
        </authorList>
    </citation>
    <scope>NUCLEOTIDE SEQUENCE</scope>
    <source>
        <strain evidence="6">171206Taipei</strain>
    </source>
</reference>
<proteinExistence type="predicted"/>
<keyword evidence="2 4" id="KW-0863">Zinc-finger</keyword>
<dbReference type="Pfam" id="PF01753">
    <property type="entry name" value="zf-MYND"/>
    <property type="match status" value="1"/>
</dbReference>
<dbReference type="AlphaFoldDB" id="A0A8H6SC73"/>
<keyword evidence="3" id="KW-0862">Zinc</keyword>
<dbReference type="InterPro" id="IPR002893">
    <property type="entry name" value="Znf_MYND"/>
</dbReference>
<evidence type="ECO:0000313" key="7">
    <source>
        <dbReference type="Proteomes" id="UP000636479"/>
    </source>
</evidence>
<evidence type="ECO:0000256" key="2">
    <source>
        <dbReference type="ARBA" id="ARBA00022771"/>
    </source>
</evidence>
<dbReference type="PROSITE" id="PS50865">
    <property type="entry name" value="ZF_MYND_2"/>
    <property type="match status" value="1"/>
</dbReference>
<dbReference type="GO" id="GO:0008270">
    <property type="term" value="F:zinc ion binding"/>
    <property type="evidence" value="ECO:0007669"/>
    <property type="project" value="UniProtKB-KW"/>
</dbReference>
<accession>A0A8H6SC73</accession>
<feature type="domain" description="MYND-type" evidence="5">
    <location>
        <begin position="417"/>
        <end position="459"/>
    </location>
</feature>
<evidence type="ECO:0000259" key="5">
    <source>
        <dbReference type="PROSITE" id="PS50865"/>
    </source>
</evidence>
<evidence type="ECO:0000256" key="4">
    <source>
        <dbReference type="PROSITE-ProRule" id="PRU00134"/>
    </source>
</evidence>
<evidence type="ECO:0000256" key="3">
    <source>
        <dbReference type="ARBA" id="ARBA00022833"/>
    </source>
</evidence>
<dbReference type="OrthoDB" id="2881796at2759"/>
<dbReference type="Proteomes" id="UP000636479">
    <property type="component" value="Unassembled WGS sequence"/>
</dbReference>
<dbReference type="GeneID" id="59348318"/>
<dbReference type="EMBL" id="JACAZF010000008">
    <property type="protein sequence ID" value="KAF7296855.1"/>
    <property type="molecule type" value="Genomic_DNA"/>
</dbReference>
<keyword evidence="7" id="KW-1185">Reference proteome</keyword>